<accession>A0ABQ9GDE6</accession>
<dbReference type="InterPro" id="IPR006615">
    <property type="entry name" value="Pept_C19_DUSP"/>
</dbReference>
<dbReference type="Pfam" id="PF02148">
    <property type="entry name" value="zf-UBP"/>
    <property type="match status" value="1"/>
</dbReference>
<evidence type="ECO:0000256" key="13">
    <source>
        <dbReference type="RuleBase" id="RU366025"/>
    </source>
</evidence>
<dbReference type="InterPro" id="IPR013083">
    <property type="entry name" value="Znf_RING/FYVE/PHD"/>
</dbReference>
<dbReference type="Proteomes" id="UP001159363">
    <property type="component" value="Chromosome 12"/>
</dbReference>
<feature type="domain" description="UBP-type" evidence="16">
    <location>
        <begin position="6"/>
        <end position="113"/>
    </location>
</feature>
<dbReference type="CDD" id="cd02674">
    <property type="entry name" value="Peptidase_C19R"/>
    <property type="match status" value="1"/>
</dbReference>
<gene>
    <name evidence="18" type="ORF">PR048_029457</name>
</gene>
<dbReference type="Gene3D" id="3.30.40.10">
    <property type="entry name" value="Zinc/RING finger domain, C3HC4 (zinc finger)"/>
    <property type="match status" value="1"/>
</dbReference>
<dbReference type="SMART" id="SM00695">
    <property type="entry name" value="DUSP"/>
    <property type="match status" value="2"/>
</dbReference>
<sequence length="883" mass="100022">MTSRVIKCPHIASFVEFHPTDLDRAREKAKCSECDSRGPNLWLCLYRGCYRIGCGEAQNDHSTIHNKAMRNHCIHLNMSTRRVWCYLCETEVFLDQADSAPCVRQTTHYSPLPAPGDSGESSDSEDSRDDSGKPRGLTGLQNIGNTCYMNSALQALSNTPPLTQFFLDCGSAVVSRFTDKKPGLSRSYLRLVQDMWHRKRPGYVVPSGILYGIRNVHTMFRGYQQHDTQEFLRCFMDQLHEELKEPVMDYPHDKSKALRAHDCKRVVEEMSEEEDVGNGGISSQSEGEYETCDSGVSERSSLSDEGEKMRLGSKRKTGSSTSSPTRSSRKKQLLKYRSIISDVFDGKLLSSVQCLTCDRISTRVETFQDLSLPIPSRDHIHMLHQGSLTPSKGGLSACSDVYPGDQGWVSWLWEWIRSWFWGPTISLQDCLAAFFSADELKGDNMYSCEKCNKLRNGVKYSKVLELPEVLCIHLKRFRHELMFSSKINSYVSFPLEGLDMRQHLHKDCVSQVTSYDLVSVICHHGTAGGGHYTCYALNCVSEQWFEFDDQYVTQVSPETVQNCEAYVLFYKKSSEVMGKLRQRAVELMELSQNEPGLMQFYVSKQWVNKFNTFTEPSPIDNSDFLCVHGGVHPSKETYVNQLSTILSQAVWEYLYDTFGGGPACNRLYACVTCQQEQEALQRRIKDELDVFLQLSKEFQVEENPSVICVIAMSWFRQWQNFVRGKETEPPGAIDNSSVISMKNGQPVLKIGQFLFIRVLRSDYGQFSEKTWRFFHSIYGGGPELILRPPSSRMPPPTSQVSRPLSLPSHEVHKELVHAHKAHSTENINFGEGLNTEDVAVYSAASIDSGTCLEEVQVNGSINDHVTNIQVDTQHMPEPHVTLS</sequence>
<feature type="domain" description="DUSP" evidence="17">
    <location>
        <begin position="682"/>
        <end position="790"/>
    </location>
</feature>
<evidence type="ECO:0000256" key="11">
    <source>
        <dbReference type="ARBA" id="ARBA00023212"/>
    </source>
</evidence>
<protein>
    <recommendedName>
        <fullName evidence="13">Ubiquitin carboxyl-terminal hydrolase</fullName>
        <ecNumber evidence="13">3.4.19.12</ecNumber>
    </recommendedName>
</protein>
<dbReference type="Pfam" id="PF00443">
    <property type="entry name" value="UCH"/>
    <property type="match status" value="1"/>
</dbReference>
<dbReference type="InterPro" id="IPR035927">
    <property type="entry name" value="DUSP-like_sf"/>
</dbReference>
<dbReference type="InterPro" id="IPR001607">
    <property type="entry name" value="Znf_UBP"/>
</dbReference>
<dbReference type="InterPro" id="IPR001394">
    <property type="entry name" value="Peptidase_C19_UCH"/>
</dbReference>
<dbReference type="PROSITE" id="PS51283">
    <property type="entry name" value="DUSP"/>
    <property type="match status" value="2"/>
</dbReference>
<feature type="domain" description="USP" evidence="15">
    <location>
        <begin position="138"/>
        <end position="573"/>
    </location>
</feature>
<keyword evidence="6" id="KW-0254">Endocytosis</keyword>
<comment type="catalytic activity">
    <reaction evidence="1 13">
        <text>Thiol-dependent hydrolysis of ester, thioester, amide, peptide and isopeptide bonds formed by the C-terminal Gly of ubiquitin (a 76-residue protein attached to proteins as an intracellular targeting signal).</text>
        <dbReference type="EC" id="3.4.19.12"/>
    </reaction>
</comment>
<evidence type="ECO:0000256" key="9">
    <source>
        <dbReference type="ARBA" id="ARBA00022771"/>
    </source>
</evidence>
<dbReference type="InterPro" id="IPR018200">
    <property type="entry name" value="USP_CS"/>
</dbReference>
<keyword evidence="11" id="KW-0206">Cytoskeleton</keyword>
<keyword evidence="7" id="KW-0479">Metal-binding</keyword>
<feature type="compositionally biased region" description="Basic and acidic residues" evidence="14">
    <location>
        <begin position="301"/>
        <end position="310"/>
    </location>
</feature>
<evidence type="ECO:0000313" key="19">
    <source>
        <dbReference type="Proteomes" id="UP001159363"/>
    </source>
</evidence>
<evidence type="ECO:0000259" key="17">
    <source>
        <dbReference type="PROSITE" id="PS51283"/>
    </source>
</evidence>
<name>A0ABQ9GDE6_9NEOP</name>
<evidence type="ECO:0000256" key="4">
    <source>
        <dbReference type="ARBA" id="ARBA00008269"/>
    </source>
</evidence>
<keyword evidence="19" id="KW-1185">Reference proteome</keyword>
<dbReference type="Gene3D" id="3.90.70.10">
    <property type="entry name" value="Cysteine proteinases"/>
    <property type="match status" value="1"/>
</dbReference>
<evidence type="ECO:0000256" key="1">
    <source>
        <dbReference type="ARBA" id="ARBA00000707"/>
    </source>
</evidence>
<dbReference type="InterPro" id="IPR038765">
    <property type="entry name" value="Papain-like_cys_pep_sf"/>
</dbReference>
<keyword evidence="8" id="KW-0677">Repeat</keyword>
<dbReference type="SMART" id="SM00290">
    <property type="entry name" value="ZnF_UBP"/>
    <property type="match status" value="1"/>
</dbReference>
<dbReference type="InterPro" id="IPR028889">
    <property type="entry name" value="USP"/>
</dbReference>
<reference evidence="18 19" key="1">
    <citation type="submission" date="2023-02" db="EMBL/GenBank/DDBJ databases">
        <title>LHISI_Scaffold_Assembly.</title>
        <authorList>
            <person name="Stuart O.P."/>
            <person name="Cleave R."/>
            <person name="Magrath M.J.L."/>
            <person name="Mikheyev A.S."/>
        </authorList>
    </citation>
    <scope>NUCLEOTIDE SEQUENCE [LARGE SCALE GENOMIC DNA]</scope>
    <source>
        <strain evidence="18">Daus_M_001</strain>
        <tissue evidence="18">Leg muscle</tissue>
    </source>
</reference>
<dbReference type="PANTHER" id="PTHR21646:SF86">
    <property type="entry name" value="UBIQUITIN CARBOXYL-TERMINAL HYDROLASE"/>
    <property type="match status" value="1"/>
</dbReference>
<evidence type="ECO:0000256" key="12">
    <source>
        <dbReference type="PROSITE-ProRule" id="PRU00502"/>
    </source>
</evidence>
<dbReference type="PANTHER" id="PTHR21646">
    <property type="entry name" value="UBIQUITIN CARBOXYL-TERMINAL HYDROLASE"/>
    <property type="match status" value="1"/>
</dbReference>
<keyword evidence="13" id="KW-0378">Hydrolase</keyword>
<comment type="subcellular location">
    <subcellularLocation>
        <location evidence="2">Cytoplasm</location>
        <location evidence="2">Cytoskeleton</location>
        <location evidence="2">Microtubule organizing center</location>
        <location evidence="2">Centrosome</location>
    </subcellularLocation>
    <subcellularLocation>
        <location evidence="3">Cytoplasm</location>
        <location evidence="3">Perinuclear region</location>
    </subcellularLocation>
</comment>
<keyword evidence="5" id="KW-0963">Cytoplasm</keyword>
<dbReference type="PROSITE" id="PS50271">
    <property type="entry name" value="ZF_UBP"/>
    <property type="match status" value="1"/>
</dbReference>
<feature type="region of interest" description="Disordered" evidence="14">
    <location>
        <begin position="269"/>
        <end position="330"/>
    </location>
</feature>
<comment type="similarity">
    <text evidence="4">Belongs to the peptidase C19 family. USP20/USP33 subfamily.</text>
</comment>
<evidence type="ECO:0000259" key="15">
    <source>
        <dbReference type="PROSITE" id="PS50235"/>
    </source>
</evidence>
<keyword evidence="10" id="KW-0862">Zinc</keyword>
<dbReference type="SUPFAM" id="SSF54001">
    <property type="entry name" value="Cysteine proteinases"/>
    <property type="match status" value="1"/>
</dbReference>
<evidence type="ECO:0000256" key="5">
    <source>
        <dbReference type="ARBA" id="ARBA00022490"/>
    </source>
</evidence>
<dbReference type="PROSITE" id="PS50235">
    <property type="entry name" value="USP_3"/>
    <property type="match status" value="1"/>
</dbReference>
<feature type="domain" description="DUSP" evidence="17">
    <location>
        <begin position="575"/>
        <end position="670"/>
    </location>
</feature>
<evidence type="ECO:0000259" key="16">
    <source>
        <dbReference type="PROSITE" id="PS50271"/>
    </source>
</evidence>
<dbReference type="Pfam" id="PF06337">
    <property type="entry name" value="DUSP"/>
    <property type="match status" value="2"/>
</dbReference>
<keyword evidence="13" id="KW-0645">Protease</keyword>
<dbReference type="Gene3D" id="3.30.2230.10">
    <property type="entry name" value="DUSP-like"/>
    <property type="match status" value="2"/>
</dbReference>
<dbReference type="SUPFAM" id="SSF57850">
    <property type="entry name" value="RING/U-box"/>
    <property type="match status" value="1"/>
</dbReference>
<comment type="caution">
    <text evidence="18">The sequence shown here is derived from an EMBL/GenBank/DDBJ whole genome shotgun (WGS) entry which is preliminary data.</text>
</comment>
<feature type="region of interest" description="Disordered" evidence="14">
    <location>
        <begin position="108"/>
        <end position="136"/>
    </location>
</feature>
<evidence type="ECO:0000256" key="2">
    <source>
        <dbReference type="ARBA" id="ARBA00004300"/>
    </source>
</evidence>
<evidence type="ECO:0000256" key="7">
    <source>
        <dbReference type="ARBA" id="ARBA00022723"/>
    </source>
</evidence>
<evidence type="ECO:0000256" key="3">
    <source>
        <dbReference type="ARBA" id="ARBA00004556"/>
    </source>
</evidence>
<evidence type="ECO:0000256" key="6">
    <source>
        <dbReference type="ARBA" id="ARBA00022583"/>
    </source>
</evidence>
<evidence type="ECO:0000256" key="14">
    <source>
        <dbReference type="SAM" id="MobiDB-lite"/>
    </source>
</evidence>
<keyword evidence="13" id="KW-0833">Ubl conjugation pathway</keyword>
<dbReference type="EMBL" id="JARBHB010000013">
    <property type="protein sequence ID" value="KAJ8870435.1"/>
    <property type="molecule type" value="Genomic_DNA"/>
</dbReference>
<dbReference type="SUPFAM" id="SSF143791">
    <property type="entry name" value="DUSP-like"/>
    <property type="match status" value="2"/>
</dbReference>
<dbReference type="InterPro" id="IPR050185">
    <property type="entry name" value="Ub_carboxyl-term_hydrolase"/>
</dbReference>
<dbReference type="PROSITE" id="PS00973">
    <property type="entry name" value="USP_2"/>
    <property type="match status" value="1"/>
</dbReference>
<keyword evidence="9 12" id="KW-0863">Zinc-finger</keyword>
<dbReference type="EC" id="3.4.19.12" evidence="13"/>
<evidence type="ECO:0000256" key="8">
    <source>
        <dbReference type="ARBA" id="ARBA00022737"/>
    </source>
</evidence>
<dbReference type="PROSITE" id="PS00972">
    <property type="entry name" value="USP_1"/>
    <property type="match status" value="1"/>
</dbReference>
<evidence type="ECO:0000256" key="10">
    <source>
        <dbReference type="ARBA" id="ARBA00022833"/>
    </source>
</evidence>
<organism evidence="18 19">
    <name type="scientific">Dryococelus australis</name>
    <dbReference type="NCBI Taxonomy" id="614101"/>
    <lineage>
        <taxon>Eukaryota</taxon>
        <taxon>Metazoa</taxon>
        <taxon>Ecdysozoa</taxon>
        <taxon>Arthropoda</taxon>
        <taxon>Hexapoda</taxon>
        <taxon>Insecta</taxon>
        <taxon>Pterygota</taxon>
        <taxon>Neoptera</taxon>
        <taxon>Polyneoptera</taxon>
        <taxon>Phasmatodea</taxon>
        <taxon>Verophasmatodea</taxon>
        <taxon>Anareolatae</taxon>
        <taxon>Phasmatidae</taxon>
        <taxon>Eurycanthinae</taxon>
        <taxon>Dryococelus</taxon>
    </lineage>
</organism>
<keyword evidence="13" id="KW-0788">Thiol protease</keyword>
<proteinExistence type="inferred from homology"/>
<evidence type="ECO:0000313" key="18">
    <source>
        <dbReference type="EMBL" id="KAJ8870435.1"/>
    </source>
</evidence>